<evidence type="ECO:0000313" key="3">
    <source>
        <dbReference type="EMBL" id="PMD12281.1"/>
    </source>
</evidence>
<keyword evidence="2" id="KW-0812">Transmembrane</keyword>
<feature type="transmembrane region" description="Helical" evidence="2">
    <location>
        <begin position="124"/>
        <end position="146"/>
    </location>
</feature>
<organism evidence="3 4">
    <name type="scientific">Hyaloscypha hepaticicola</name>
    <dbReference type="NCBI Taxonomy" id="2082293"/>
    <lineage>
        <taxon>Eukaryota</taxon>
        <taxon>Fungi</taxon>
        <taxon>Dikarya</taxon>
        <taxon>Ascomycota</taxon>
        <taxon>Pezizomycotina</taxon>
        <taxon>Leotiomycetes</taxon>
        <taxon>Helotiales</taxon>
        <taxon>Hyaloscyphaceae</taxon>
        <taxon>Hyaloscypha</taxon>
    </lineage>
</organism>
<accession>A0A2J6PE07</accession>
<keyword evidence="2" id="KW-0472">Membrane</keyword>
<dbReference type="OrthoDB" id="4586224at2759"/>
<name>A0A2J6PE07_9HELO</name>
<dbReference type="AlphaFoldDB" id="A0A2J6PE07"/>
<dbReference type="EMBL" id="KZ613557">
    <property type="protein sequence ID" value="PMD12281.1"/>
    <property type="molecule type" value="Genomic_DNA"/>
</dbReference>
<evidence type="ECO:0000313" key="4">
    <source>
        <dbReference type="Proteomes" id="UP000235672"/>
    </source>
</evidence>
<reference evidence="3 4" key="1">
    <citation type="submission" date="2016-05" db="EMBL/GenBank/DDBJ databases">
        <title>A degradative enzymes factory behind the ericoid mycorrhizal symbiosis.</title>
        <authorList>
            <consortium name="DOE Joint Genome Institute"/>
            <person name="Martino E."/>
            <person name="Morin E."/>
            <person name="Grelet G."/>
            <person name="Kuo A."/>
            <person name="Kohler A."/>
            <person name="Daghino S."/>
            <person name="Barry K."/>
            <person name="Choi C."/>
            <person name="Cichocki N."/>
            <person name="Clum A."/>
            <person name="Copeland A."/>
            <person name="Hainaut M."/>
            <person name="Haridas S."/>
            <person name="Labutti K."/>
            <person name="Lindquist E."/>
            <person name="Lipzen A."/>
            <person name="Khouja H.-R."/>
            <person name="Murat C."/>
            <person name="Ohm R."/>
            <person name="Olson A."/>
            <person name="Spatafora J."/>
            <person name="Veneault-Fourrey C."/>
            <person name="Henrissat B."/>
            <person name="Grigoriev I."/>
            <person name="Martin F."/>
            <person name="Perotto S."/>
        </authorList>
    </citation>
    <scope>NUCLEOTIDE SEQUENCE [LARGE SCALE GENOMIC DNA]</scope>
    <source>
        <strain evidence="3 4">UAMH 7357</strain>
    </source>
</reference>
<gene>
    <name evidence="3" type="ORF">NA56DRAFT_652644</name>
</gene>
<protein>
    <submittedName>
        <fullName evidence="3">Uncharacterized protein</fullName>
    </submittedName>
</protein>
<feature type="transmembrane region" description="Helical" evidence="2">
    <location>
        <begin position="19"/>
        <end position="38"/>
    </location>
</feature>
<dbReference type="Proteomes" id="UP000235672">
    <property type="component" value="Unassembled WGS sequence"/>
</dbReference>
<feature type="transmembrane region" description="Helical" evidence="2">
    <location>
        <begin position="256"/>
        <end position="274"/>
    </location>
</feature>
<sequence>MGIGISFNDYSQSFNFSDWITLLTLCLAPLIAHIIAGVRSPVCLDSQKLSWHERIGHYNPTSIIWRYFAITDRRVRAKKWNYNEMAASNALFWIHGKWDGSEAMIERTRNYCIMDSEKARLRRVQLVSGSTVTTIVVTLQGVQALYELVGGITHNIDIAVTMAINNIFFPLAVIGLLRLPAAIWLTDDYAYTTMEVGSTRGAEIVIGSDVKTAADSTTRALDAQDNTHQDNTHQDNTHQDKPFHAPHGRRGLTVRALFLLLTIGLLIISILSLSPWSVTHYSATTFSISVFYIIFTGVTVILLVVYNLLGKSTTTIIPCICDGWYKIYTCALYFVMLILITIAALNTRRTPCGRYTSFSPGHDAYSVLCGSSTYVEEASSLGVDMPYQNGSAARVNLAIPLAYYSYGLATVVESGLIAVQGFDGWCELISLNNTIELFERFSQPS</sequence>
<feature type="transmembrane region" description="Helical" evidence="2">
    <location>
        <begin position="327"/>
        <end position="345"/>
    </location>
</feature>
<feature type="compositionally biased region" description="Basic and acidic residues" evidence="1">
    <location>
        <begin position="225"/>
        <end position="243"/>
    </location>
</feature>
<evidence type="ECO:0000256" key="1">
    <source>
        <dbReference type="SAM" id="MobiDB-lite"/>
    </source>
</evidence>
<feature type="region of interest" description="Disordered" evidence="1">
    <location>
        <begin position="223"/>
        <end position="243"/>
    </location>
</feature>
<proteinExistence type="predicted"/>
<keyword evidence="4" id="KW-1185">Reference proteome</keyword>
<keyword evidence="2" id="KW-1133">Transmembrane helix</keyword>
<feature type="transmembrane region" description="Helical" evidence="2">
    <location>
        <begin position="158"/>
        <end position="177"/>
    </location>
</feature>
<feature type="transmembrane region" description="Helical" evidence="2">
    <location>
        <begin position="286"/>
        <end position="306"/>
    </location>
</feature>
<evidence type="ECO:0000256" key="2">
    <source>
        <dbReference type="SAM" id="Phobius"/>
    </source>
</evidence>